<dbReference type="InterPro" id="IPR022076">
    <property type="entry name" value="Limbin"/>
</dbReference>
<accession>A0AAV7WLM8</accession>
<dbReference type="Proteomes" id="UP001066276">
    <property type="component" value="Chromosome 1_1"/>
</dbReference>
<evidence type="ECO:0008006" key="13">
    <source>
        <dbReference type="Google" id="ProtNLM"/>
    </source>
</evidence>
<evidence type="ECO:0000256" key="6">
    <source>
        <dbReference type="ARBA" id="ARBA00022989"/>
    </source>
</evidence>
<keyword evidence="6 10" id="KW-1133">Transmembrane helix</keyword>
<dbReference type="PANTHER" id="PTHR16795">
    <property type="entry name" value="LIMBIN/ELLIS-VAN CREVELD PROTEIN"/>
    <property type="match status" value="1"/>
</dbReference>
<dbReference type="EMBL" id="JANPWB010000001">
    <property type="protein sequence ID" value="KAJ1214064.1"/>
    <property type="molecule type" value="Genomic_DNA"/>
</dbReference>
<evidence type="ECO:0000256" key="3">
    <source>
        <dbReference type="ARBA" id="ARBA00022475"/>
    </source>
</evidence>
<evidence type="ECO:0000256" key="9">
    <source>
        <dbReference type="ARBA" id="ARBA00023273"/>
    </source>
</evidence>
<keyword evidence="12" id="KW-1185">Reference proteome</keyword>
<keyword evidence="3" id="KW-1003">Cell membrane</keyword>
<gene>
    <name evidence="11" type="ORF">NDU88_001692</name>
</gene>
<dbReference type="GO" id="GO:0060170">
    <property type="term" value="C:ciliary membrane"/>
    <property type="evidence" value="ECO:0007669"/>
    <property type="project" value="TreeGrafter"/>
</dbReference>
<sequence length="1348" mass="154398">MIGAALPRTPRPERAPTGRRALLPWCALLFAPHLLALVAFLCSSSEKDSPGTCSKWTSGTTEHPTRASQCLHLGVMRAHARRARWGHLDFLQHQGSPASLGRALQVATWTDAAPIRCQVFRCKQWTQEEINCIHLGGRGDASKVLHIPLTSAASESPWSHSLFSNIPFWAKKIFKRESIINSQPRVDTIRTLTSDHGLTFEKCAVVNTQNDPQTASVNLKTSNRNTTPSASSVSDLIIRDDIAGFSIVDSDGSNTKDGYQTFRRAILAVGDSFVINYTAALNTTAYQNGKHMSLPAQLSFSRSSQGTQRISLETFFNITVQENPKVSPNHGLHGAGFAIAFFASLFLTCITSIVIFQCRERTFCVSNEISENSSTPQRKVQESSHLDVSDSKIEDVLKSDPLLDILAFEETEKMLQALEDSETAHMTQADAHLESCRIHISRDVIAILLRNMAFNKNISQHVEKRLQDSIKEKCSKMEVSLHEEYERKMVALTAECNLETRKEMEMQHHRQTVSKEESDEFTRSMGEKSAAEFRALVDKLHEKEQHQMKRLLLLKQEEDFAKAHRQLVISQRTLQHEIFFKQAQDSVSKKELNVYAARSLVQHYSEVQEKTEDLMDFLGANMKYHLNKRFACRKYLIFKLQLSEKQSRCLLNTAAIQIANLINKMQSAGHVTEHNSGVLLDYAQTEVHSVKQNLDSSLKNEKRKLHQKMIIKRKRLMLQKLKEQRKEIVSVQDTLRTTRDVDHYLNCWRKVFTDHSLELEELVEKLDNDATEELKALKCSLTDKATDNLRSIQNVVIMQALLKVSVPRFPLQQVLEEHRKELVLCTQQLEKEDEKDAEAKALLESTKKKLNEDLKLNVIEQKSLRNWEQLVFQKVIGLPLALSEEELVKLRQEFCCSFSQMDSSLALPMARTRLMLQLSQSEWRKRELEKVDQYVSAHDKQQVNQKTKKKPIQHNKLDVMKKSVEDTIRVYDENITDDQNKQVRRNLLLERVQQLKTQEVKLGEFIASLQYQKTVENSKALEIHNAVINLQALVIEELCASQTLTVSECTQILEEYSHKSAVLYRKLESEELQKELTQSQDYVMKKQRSTTEGLEIYNEVDQDADRQTTALLRQALQKCKQIVEHQKERLHEEELSSALKEDQLEKLEIESLDALHNQELRMVSYLTKRAKIPVEMIYKVLNLLLPSSSEQEILSVLNSIFHKYSNGNTEPDDSGEETDVCRKSKSQESWKALETRVRQSLINQGLEKTHSTIKRKGSILKKKRLMPVKRVSFSHFEALSKLPPVEPHGIPKNTVNVTEEEADCTDTVEKLFVFRLPTDSTLPSQKNKKKKKRNFLNFKKSSIGFVED</sequence>
<evidence type="ECO:0000256" key="2">
    <source>
        <dbReference type="ARBA" id="ARBA00004162"/>
    </source>
</evidence>
<evidence type="ECO:0000256" key="8">
    <source>
        <dbReference type="ARBA" id="ARBA00023212"/>
    </source>
</evidence>
<dbReference type="PANTHER" id="PTHR16795:SF14">
    <property type="entry name" value="LIMBIN"/>
    <property type="match status" value="1"/>
</dbReference>
<evidence type="ECO:0000256" key="5">
    <source>
        <dbReference type="ARBA" id="ARBA00022692"/>
    </source>
</evidence>
<keyword evidence="5 10" id="KW-0812">Transmembrane</keyword>
<dbReference type="GO" id="GO:0098797">
    <property type="term" value="C:plasma membrane protein complex"/>
    <property type="evidence" value="ECO:0007669"/>
    <property type="project" value="TreeGrafter"/>
</dbReference>
<comment type="caution">
    <text evidence="11">The sequence shown here is derived from an EMBL/GenBank/DDBJ whole genome shotgun (WGS) entry which is preliminary data.</text>
</comment>
<evidence type="ECO:0000256" key="1">
    <source>
        <dbReference type="ARBA" id="ARBA00004120"/>
    </source>
</evidence>
<evidence type="ECO:0000256" key="4">
    <source>
        <dbReference type="ARBA" id="ARBA00022490"/>
    </source>
</evidence>
<keyword evidence="4" id="KW-0963">Cytoplasm</keyword>
<evidence type="ECO:0000313" key="11">
    <source>
        <dbReference type="EMBL" id="KAJ1214064.1"/>
    </source>
</evidence>
<dbReference type="GO" id="GO:0007224">
    <property type="term" value="P:smoothened signaling pathway"/>
    <property type="evidence" value="ECO:0007669"/>
    <property type="project" value="InterPro"/>
</dbReference>
<dbReference type="Pfam" id="PF12297">
    <property type="entry name" value="EVC2_like"/>
    <property type="match status" value="1"/>
</dbReference>
<organism evidence="11 12">
    <name type="scientific">Pleurodeles waltl</name>
    <name type="common">Iberian ribbed newt</name>
    <dbReference type="NCBI Taxonomy" id="8319"/>
    <lineage>
        <taxon>Eukaryota</taxon>
        <taxon>Metazoa</taxon>
        <taxon>Chordata</taxon>
        <taxon>Craniata</taxon>
        <taxon>Vertebrata</taxon>
        <taxon>Euteleostomi</taxon>
        <taxon>Amphibia</taxon>
        <taxon>Batrachia</taxon>
        <taxon>Caudata</taxon>
        <taxon>Salamandroidea</taxon>
        <taxon>Salamandridae</taxon>
        <taxon>Pleurodelinae</taxon>
        <taxon>Pleurodeles</taxon>
    </lineage>
</organism>
<feature type="transmembrane region" description="Helical" evidence="10">
    <location>
        <begin position="22"/>
        <end position="42"/>
    </location>
</feature>
<evidence type="ECO:0000256" key="7">
    <source>
        <dbReference type="ARBA" id="ARBA00023136"/>
    </source>
</evidence>
<name>A0AAV7WLM8_PLEWA</name>
<proteinExistence type="predicted"/>
<keyword evidence="8" id="KW-0206">Cytoskeleton</keyword>
<dbReference type="InterPro" id="IPR026501">
    <property type="entry name" value="Limbin/EVC"/>
</dbReference>
<keyword evidence="7 10" id="KW-0472">Membrane</keyword>
<comment type="subcellular location">
    <subcellularLocation>
        <location evidence="2">Cell membrane</location>
        <topology evidence="2">Single-pass membrane protein</topology>
    </subcellularLocation>
    <subcellularLocation>
        <location evidence="1">Cytoplasm</location>
        <location evidence="1">Cytoskeleton</location>
        <location evidence="1">Cilium basal body</location>
    </subcellularLocation>
</comment>
<protein>
    <recommendedName>
        <fullName evidence="13">Limbin</fullName>
    </recommendedName>
</protein>
<reference evidence="11" key="1">
    <citation type="journal article" date="2022" name="bioRxiv">
        <title>Sequencing and chromosome-scale assembly of the giantPleurodeles waltlgenome.</title>
        <authorList>
            <person name="Brown T."/>
            <person name="Elewa A."/>
            <person name="Iarovenko S."/>
            <person name="Subramanian E."/>
            <person name="Araus A.J."/>
            <person name="Petzold A."/>
            <person name="Susuki M."/>
            <person name="Suzuki K.-i.T."/>
            <person name="Hayashi T."/>
            <person name="Toyoda A."/>
            <person name="Oliveira C."/>
            <person name="Osipova E."/>
            <person name="Leigh N.D."/>
            <person name="Simon A."/>
            <person name="Yun M.H."/>
        </authorList>
    </citation>
    <scope>NUCLEOTIDE SEQUENCE</scope>
    <source>
        <strain evidence="11">20211129_DDA</strain>
        <tissue evidence="11">Liver</tissue>
    </source>
</reference>
<evidence type="ECO:0000256" key="10">
    <source>
        <dbReference type="SAM" id="Phobius"/>
    </source>
</evidence>
<keyword evidence="9" id="KW-0966">Cell projection</keyword>
<evidence type="ECO:0000313" key="12">
    <source>
        <dbReference type="Proteomes" id="UP001066276"/>
    </source>
</evidence>